<organism evidence="1 2">
    <name type="scientific">Candidatus Acidiferrum panamense</name>
    <dbReference type="NCBI Taxonomy" id="2741543"/>
    <lineage>
        <taxon>Bacteria</taxon>
        <taxon>Pseudomonadati</taxon>
        <taxon>Acidobacteriota</taxon>
        <taxon>Terriglobia</taxon>
        <taxon>Candidatus Acidiferrales</taxon>
        <taxon>Candidatus Acidiferrum</taxon>
    </lineage>
</organism>
<evidence type="ECO:0000313" key="1">
    <source>
        <dbReference type="EMBL" id="MBA0083606.1"/>
    </source>
</evidence>
<dbReference type="EMBL" id="JACDQQ010000129">
    <property type="protein sequence ID" value="MBA0083606.1"/>
    <property type="molecule type" value="Genomic_DNA"/>
</dbReference>
<dbReference type="PANTHER" id="PTHR34614:SF2">
    <property type="entry name" value="TRANSPOSASE IS4-LIKE DOMAIN-CONTAINING PROTEIN"/>
    <property type="match status" value="1"/>
</dbReference>
<reference evidence="1" key="1">
    <citation type="submission" date="2020-06" db="EMBL/GenBank/DDBJ databases">
        <title>Legume-microbial interactions unlock mineral nutrients during tropical forest succession.</title>
        <authorList>
            <person name="Epihov D.Z."/>
        </authorList>
    </citation>
    <scope>NUCLEOTIDE SEQUENCE [LARGE SCALE GENOMIC DNA]</scope>
    <source>
        <strain evidence="1">Pan2503</strain>
    </source>
</reference>
<accession>A0A7V8NLN6</accession>
<dbReference type="PANTHER" id="PTHR34614">
    <property type="match status" value="1"/>
</dbReference>
<dbReference type="Proteomes" id="UP000567293">
    <property type="component" value="Unassembled WGS sequence"/>
</dbReference>
<protein>
    <recommendedName>
        <fullName evidence="3">Transposase</fullName>
    </recommendedName>
</protein>
<dbReference type="AlphaFoldDB" id="A0A7V8NLN6"/>
<name>A0A7V8NLN6_9BACT</name>
<keyword evidence="2" id="KW-1185">Reference proteome</keyword>
<gene>
    <name evidence="1" type="ORF">HRJ53_01280</name>
</gene>
<sequence length="143" mass="15572">MKIFTACAVRADQVFHFDKRYVHFDTTSMMVYGEYALPEEPEDQEVPFTITHGYSKAKRPDLKQFVFATLCVDRAVPIWGQPEDGNASDKTVNNTLLSTIATFLGQHGGAPGASIYVADAALVTEANLTALGATLCITRLPAT</sequence>
<evidence type="ECO:0008006" key="3">
    <source>
        <dbReference type="Google" id="ProtNLM"/>
    </source>
</evidence>
<comment type="caution">
    <text evidence="1">The sequence shown here is derived from an EMBL/GenBank/DDBJ whole genome shotgun (WGS) entry which is preliminary data.</text>
</comment>
<proteinExistence type="predicted"/>
<evidence type="ECO:0000313" key="2">
    <source>
        <dbReference type="Proteomes" id="UP000567293"/>
    </source>
</evidence>